<proteinExistence type="predicted"/>
<organism evidence="1 2">
    <name type="scientific">Microcystis aeruginosa PCC 7806SL</name>
    <dbReference type="NCBI Taxonomy" id="1903187"/>
    <lineage>
        <taxon>Bacteria</taxon>
        <taxon>Bacillati</taxon>
        <taxon>Cyanobacteriota</taxon>
        <taxon>Cyanophyceae</taxon>
        <taxon>Oscillatoriophycideae</taxon>
        <taxon>Chroococcales</taxon>
        <taxon>Microcystaceae</taxon>
        <taxon>Microcystis</taxon>
    </lineage>
</organism>
<name>A0AB33BYJ4_MICA7</name>
<evidence type="ECO:0000313" key="2">
    <source>
        <dbReference type="Proteomes" id="UP000192439"/>
    </source>
</evidence>
<dbReference type="EMBL" id="CP020771">
    <property type="protein sequence ID" value="ARI81061.1"/>
    <property type="molecule type" value="Genomic_DNA"/>
</dbReference>
<keyword evidence="2" id="KW-1185">Reference proteome</keyword>
<dbReference type="Proteomes" id="UP000192439">
    <property type="component" value="Chromosome"/>
</dbReference>
<dbReference type="AlphaFoldDB" id="A0AB33BYJ4"/>
<protein>
    <submittedName>
        <fullName evidence="1">Uncharacterized protein</fullName>
    </submittedName>
</protein>
<evidence type="ECO:0000313" key="1">
    <source>
        <dbReference type="EMBL" id="ARI81061.1"/>
    </source>
</evidence>
<accession>A0AB33BYJ4</accession>
<sequence>MTAINLPPKLSNESEKDYQIFLSYCLLGGDHSISKLAKKSVGKAGGSEKRLYELSSQFQWCDQVKNYDAAIAEFTGEVLAEQVGKDVVSSGQAR</sequence>
<reference evidence="1 2" key="1">
    <citation type="journal article" date="2018" name="Harmful Algae">
        <title>The highly heterogeneous methylated genomes and diverse restriction-modification systems of bloom-forming Microcystis.</title>
        <authorList>
            <person name="Zhao L."/>
            <person name="Song Y."/>
            <person name="Li L."/>
            <person name="Gan N."/>
            <person name="Brand J.J."/>
            <person name="Song L."/>
        </authorList>
    </citation>
    <scope>NUCLEOTIDE SEQUENCE [LARGE SCALE GENOMIC DNA]</scope>
    <source>
        <strain evidence="1 2">PCC 7806SL</strain>
    </source>
</reference>
<dbReference type="SMR" id="A0AB33BYJ4"/>
<gene>
    <name evidence="1" type="ORF">BH695_1780</name>
</gene>
<dbReference type="RefSeq" id="WP_002740883.1">
    <property type="nucleotide sequence ID" value="NZ_CP020771.1"/>
</dbReference>